<feature type="region of interest" description="Disordered" evidence="1">
    <location>
        <begin position="1"/>
        <end position="69"/>
    </location>
</feature>
<evidence type="ECO:0000313" key="3">
    <source>
        <dbReference type="Proteomes" id="UP001501563"/>
    </source>
</evidence>
<gene>
    <name evidence="2" type="ORF">GCM10022207_35520</name>
</gene>
<dbReference type="RefSeq" id="WP_331266090.1">
    <property type="nucleotide sequence ID" value="NZ_BAAAZA010000008.1"/>
</dbReference>
<dbReference type="EMBL" id="BAAAZA010000008">
    <property type="protein sequence ID" value="GAA3867724.1"/>
    <property type="molecule type" value="Genomic_DNA"/>
</dbReference>
<name>A0ABP7K8F2_9ACTN</name>
<protein>
    <submittedName>
        <fullName evidence="2">Uncharacterized protein</fullName>
    </submittedName>
</protein>
<feature type="compositionally biased region" description="Basic and acidic residues" evidence="1">
    <location>
        <begin position="44"/>
        <end position="57"/>
    </location>
</feature>
<dbReference type="Proteomes" id="UP001501563">
    <property type="component" value="Unassembled WGS sequence"/>
</dbReference>
<sequence>MPRDIDDQMPRRDRAREHGEISGERSRDRDRHEQDPGGSDASDPDLRRERGDGRTSWDDDDDDMQQGYR</sequence>
<evidence type="ECO:0000313" key="2">
    <source>
        <dbReference type="EMBL" id="GAA3867724.1"/>
    </source>
</evidence>
<keyword evidence="3" id="KW-1185">Reference proteome</keyword>
<organism evidence="2 3">
    <name type="scientific">Streptomyces lannensis</name>
    <dbReference type="NCBI Taxonomy" id="766498"/>
    <lineage>
        <taxon>Bacteria</taxon>
        <taxon>Bacillati</taxon>
        <taxon>Actinomycetota</taxon>
        <taxon>Actinomycetes</taxon>
        <taxon>Kitasatosporales</taxon>
        <taxon>Streptomycetaceae</taxon>
        <taxon>Streptomyces</taxon>
    </lineage>
</organism>
<proteinExistence type="predicted"/>
<comment type="caution">
    <text evidence="2">The sequence shown here is derived from an EMBL/GenBank/DDBJ whole genome shotgun (WGS) entry which is preliminary data.</text>
</comment>
<evidence type="ECO:0000256" key="1">
    <source>
        <dbReference type="SAM" id="MobiDB-lite"/>
    </source>
</evidence>
<accession>A0ABP7K8F2</accession>
<feature type="compositionally biased region" description="Basic and acidic residues" evidence="1">
    <location>
        <begin position="1"/>
        <end position="35"/>
    </location>
</feature>
<reference evidence="3" key="1">
    <citation type="journal article" date="2019" name="Int. J. Syst. Evol. Microbiol.">
        <title>The Global Catalogue of Microorganisms (GCM) 10K type strain sequencing project: providing services to taxonomists for standard genome sequencing and annotation.</title>
        <authorList>
            <consortium name="The Broad Institute Genomics Platform"/>
            <consortium name="The Broad Institute Genome Sequencing Center for Infectious Disease"/>
            <person name="Wu L."/>
            <person name="Ma J."/>
        </authorList>
    </citation>
    <scope>NUCLEOTIDE SEQUENCE [LARGE SCALE GENOMIC DNA]</scope>
    <source>
        <strain evidence="3">JCM 16578</strain>
    </source>
</reference>
<feature type="compositionally biased region" description="Acidic residues" evidence="1">
    <location>
        <begin position="58"/>
        <end position="69"/>
    </location>
</feature>